<evidence type="ECO:0000256" key="1">
    <source>
        <dbReference type="SAM" id="SignalP"/>
    </source>
</evidence>
<gene>
    <name evidence="2" type="ORF">FOL47_008035</name>
</gene>
<dbReference type="OrthoDB" id="460966at2759"/>
<reference evidence="2 3" key="1">
    <citation type="submission" date="2020-04" db="EMBL/GenBank/DDBJ databases">
        <title>Perkinsus chesapeaki whole genome sequence.</title>
        <authorList>
            <person name="Bogema D.R."/>
        </authorList>
    </citation>
    <scope>NUCLEOTIDE SEQUENCE [LARGE SCALE GENOMIC DNA]</scope>
    <source>
        <strain evidence="2">ATCC PRA-425</strain>
    </source>
</reference>
<feature type="chain" id="PRO_5029818915" evidence="1">
    <location>
        <begin position="16"/>
        <end position="127"/>
    </location>
</feature>
<name>A0A7J6N4Q8_PERCH</name>
<evidence type="ECO:0000313" key="2">
    <source>
        <dbReference type="EMBL" id="KAF4677931.1"/>
    </source>
</evidence>
<dbReference type="AlphaFoldDB" id="A0A7J6N4Q8"/>
<sequence>MRILINVILSVVACAIVDNGPTGSYCGAADTFLGKATINISITSSSTFNIEASWTPIGGETESGSENDVEYEYDTSTGKVTVKGLDKLKNLIARMGAPLSADMLAQLEFKDDTLYVTRLANFPLKSC</sequence>
<accession>A0A7J6N4Q8</accession>
<proteinExistence type="predicted"/>
<dbReference type="Proteomes" id="UP000591131">
    <property type="component" value="Unassembled WGS sequence"/>
</dbReference>
<keyword evidence="3" id="KW-1185">Reference proteome</keyword>
<evidence type="ECO:0000313" key="3">
    <source>
        <dbReference type="Proteomes" id="UP000591131"/>
    </source>
</evidence>
<keyword evidence="1" id="KW-0732">Signal</keyword>
<organism evidence="2 3">
    <name type="scientific">Perkinsus chesapeaki</name>
    <name type="common">Clam parasite</name>
    <name type="synonym">Perkinsus andrewsi</name>
    <dbReference type="NCBI Taxonomy" id="330153"/>
    <lineage>
        <taxon>Eukaryota</taxon>
        <taxon>Sar</taxon>
        <taxon>Alveolata</taxon>
        <taxon>Perkinsozoa</taxon>
        <taxon>Perkinsea</taxon>
        <taxon>Perkinsida</taxon>
        <taxon>Perkinsidae</taxon>
        <taxon>Perkinsus</taxon>
    </lineage>
</organism>
<comment type="caution">
    <text evidence="2">The sequence shown here is derived from an EMBL/GenBank/DDBJ whole genome shotgun (WGS) entry which is preliminary data.</text>
</comment>
<feature type="signal peptide" evidence="1">
    <location>
        <begin position="1"/>
        <end position="15"/>
    </location>
</feature>
<protein>
    <submittedName>
        <fullName evidence="2">Uncharacterized protein</fullName>
    </submittedName>
</protein>
<dbReference type="EMBL" id="JAAPAO010000005">
    <property type="protein sequence ID" value="KAF4677931.1"/>
    <property type="molecule type" value="Genomic_DNA"/>
</dbReference>